<comment type="caution">
    <text evidence="6">The sequence shown here is derived from an EMBL/GenBank/DDBJ whole genome shotgun (WGS) entry which is preliminary data.</text>
</comment>
<dbReference type="InterPro" id="IPR000292">
    <property type="entry name" value="For/NO2_transpt"/>
</dbReference>
<accession>A0ABX0TX73</accession>
<feature type="transmembrane region" description="Helical" evidence="5">
    <location>
        <begin position="254"/>
        <end position="274"/>
    </location>
</feature>
<evidence type="ECO:0000256" key="1">
    <source>
        <dbReference type="ARBA" id="ARBA00004141"/>
    </source>
</evidence>
<dbReference type="InterPro" id="IPR023271">
    <property type="entry name" value="Aquaporin-like"/>
</dbReference>
<keyword evidence="7" id="KW-1185">Reference proteome</keyword>
<sequence length="289" mass="30351">MDDTTRHDAAIEAEEDTVALDVEDEAVVEDRRAATALVVHEVVRRQGIEELERPAASLIWSGIAAGIVIGLSLVGKATAATALPDGSWTPLLQAAGYSIGFLVIILGRLQLFTESTLSAVLPLATQFTRRNLLRTLRLWSLVLAANLVGTFAFAAFVAAGGFGPEKTLALIDVSRVLLDHFGKAAFLGAIPAGLLLATVVWTLPSAEGQKLTLIVVLTGLIDLAGFTHVIAGSAEMWILLMVGEMRAGQALGSFFMPALLGNIVGGSALFALLAHAQVHSEIEQSDGHG</sequence>
<evidence type="ECO:0000313" key="7">
    <source>
        <dbReference type="Proteomes" id="UP000788153"/>
    </source>
</evidence>
<feature type="transmembrane region" description="Helical" evidence="5">
    <location>
        <begin position="211"/>
        <end position="234"/>
    </location>
</feature>
<dbReference type="Pfam" id="PF01226">
    <property type="entry name" value="Form_Nir_trans"/>
    <property type="match status" value="1"/>
</dbReference>
<evidence type="ECO:0000256" key="4">
    <source>
        <dbReference type="ARBA" id="ARBA00023136"/>
    </source>
</evidence>
<evidence type="ECO:0000256" key="3">
    <source>
        <dbReference type="ARBA" id="ARBA00022989"/>
    </source>
</evidence>
<proteinExistence type="predicted"/>
<reference evidence="6 7" key="1">
    <citation type="submission" date="2020-03" db="EMBL/GenBank/DDBJ databases">
        <title>Genomic Encyclopedia of Type Strains, Phase IV (KMG-IV): sequencing the most valuable type-strain genomes for metagenomic binning, comparative biology and taxonomic classification.</title>
        <authorList>
            <person name="Goeker M."/>
        </authorList>
    </citation>
    <scope>NUCLEOTIDE SEQUENCE [LARGE SCALE GENOMIC DNA]</scope>
    <source>
        <strain evidence="6 7">DSM 22753</strain>
    </source>
</reference>
<evidence type="ECO:0000256" key="5">
    <source>
        <dbReference type="SAM" id="Phobius"/>
    </source>
</evidence>
<dbReference type="Proteomes" id="UP000788153">
    <property type="component" value="Unassembled WGS sequence"/>
</dbReference>
<name>A0ABX0TX73_9SPHN</name>
<dbReference type="EMBL" id="JAASQP010000001">
    <property type="protein sequence ID" value="NIJ22898.1"/>
    <property type="molecule type" value="Genomic_DNA"/>
</dbReference>
<keyword evidence="2 5" id="KW-0812">Transmembrane</keyword>
<dbReference type="PANTHER" id="PTHR30520:SF2">
    <property type="entry name" value="INNER MEMBRANE PROTEIN YFDC"/>
    <property type="match status" value="1"/>
</dbReference>
<gene>
    <name evidence="6" type="ORF">FHT01_000440</name>
</gene>
<feature type="transmembrane region" description="Helical" evidence="5">
    <location>
        <begin position="55"/>
        <end position="74"/>
    </location>
</feature>
<keyword evidence="4 5" id="KW-0472">Membrane</keyword>
<feature type="transmembrane region" description="Helical" evidence="5">
    <location>
        <begin position="184"/>
        <end position="204"/>
    </location>
</feature>
<dbReference type="RefSeq" id="WP_140048092.1">
    <property type="nucleotide sequence ID" value="NZ_BAAAEV010000001.1"/>
</dbReference>
<evidence type="ECO:0000256" key="2">
    <source>
        <dbReference type="ARBA" id="ARBA00022692"/>
    </source>
</evidence>
<feature type="transmembrane region" description="Helical" evidence="5">
    <location>
        <begin position="94"/>
        <end position="111"/>
    </location>
</feature>
<dbReference type="PANTHER" id="PTHR30520">
    <property type="entry name" value="FORMATE TRANSPORTER-RELATED"/>
    <property type="match status" value="1"/>
</dbReference>
<dbReference type="Gene3D" id="1.20.1080.10">
    <property type="entry name" value="Glycerol uptake facilitator protein"/>
    <property type="match status" value="1"/>
</dbReference>
<protein>
    <submittedName>
        <fullName evidence="6">Formate/nitrite transporter FocA (FNT family)</fullName>
    </submittedName>
</protein>
<evidence type="ECO:0000313" key="6">
    <source>
        <dbReference type="EMBL" id="NIJ22898.1"/>
    </source>
</evidence>
<keyword evidence="3 5" id="KW-1133">Transmembrane helix</keyword>
<comment type="subcellular location">
    <subcellularLocation>
        <location evidence="1">Membrane</location>
        <topology evidence="1">Multi-pass membrane protein</topology>
    </subcellularLocation>
</comment>
<organism evidence="6 7">
    <name type="scientific">Sphingomonas japonica</name>
    <dbReference type="NCBI Taxonomy" id="511662"/>
    <lineage>
        <taxon>Bacteria</taxon>
        <taxon>Pseudomonadati</taxon>
        <taxon>Pseudomonadota</taxon>
        <taxon>Alphaproteobacteria</taxon>
        <taxon>Sphingomonadales</taxon>
        <taxon>Sphingomonadaceae</taxon>
        <taxon>Sphingomonas</taxon>
    </lineage>
</organism>
<feature type="transmembrane region" description="Helical" evidence="5">
    <location>
        <begin position="138"/>
        <end position="164"/>
    </location>
</feature>